<evidence type="ECO:0000313" key="1">
    <source>
        <dbReference type="EMBL" id="MBI5168007.1"/>
    </source>
</evidence>
<protein>
    <submittedName>
        <fullName evidence="1">Type II secretion system protein</fullName>
    </submittedName>
</protein>
<dbReference type="Pfam" id="PF07963">
    <property type="entry name" value="N_methyl"/>
    <property type="match status" value="1"/>
</dbReference>
<organism evidence="1 2">
    <name type="scientific">Eiseniibacteriota bacterium</name>
    <dbReference type="NCBI Taxonomy" id="2212470"/>
    <lineage>
        <taxon>Bacteria</taxon>
        <taxon>Candidatus Eiseniibacteriota</taxon>
    </lineage>
</organism>
<accession>A0A933S9J3</accession>
<comment type="caution">
    <text evidence="1">The sequence shown here is derived from an EMBL/GenBank/DDBJ whole genome shotgun (WGS) entry which is preliminary data.</text>
</comment>
<proteinExistence type="predicted"/>
<dbReference type="InterPro" id="IPR045584">
    <property type="entry name" value="Pilin-like"/>
</dbReference>
<evidence type="ECO:0000313" key="2">
    <source>
        <dbReference type="Proteomes" id="UP000696931"/>
    </source>
</evidence>
<dbReference type="Gene3D" id="3.30.700.10">
    <property type="entry name" value="Glycoprotein, Type 4 Pilin"/>
    <property type="match status" value="1"/>
</dbReference>
<dbReference type="AlphaFoldDB" id="A0A933S9J3"/>
<sequence>MNLRSQRGFTIIELLIVLSILSILVRVSLPAYKGIQRDAIATQALGDFNTVRAAAVAQYEATGAYAADGPAGIVPAGMAPFLPRQYSFTKESYTLDWENFTVADSTMGPGQSGSVLALTITASDSLVGRQILHMVGANCAHWSIDNAHTFVVLSTLEAPR</sequence>
<dbReference type="EMBL" id="JACRIW010000008">
    <property type="protein sequence ID" value="MBI5168007.1"/>
    <property type="molecule type" value="Genomic_DNA"/>
</dbReference>
<gene>
    <name evidence="1" type="ORF">HZA61_00825</name>
</gene>
<reference evidence="1" key="1">
    <citation type="submission" date="2020-07" db="EMBL/GenBank/DDBJ databases">
        <title>Huge and variable diversity of episymbiotic CPR bacteria and DPANN archaea in groundwater ecosystems.</title>
        <authorList>
            <person name="He C.Y."/>
            <person name="Keren R."/>
            <person name="Whittaker M."/>
            <person name="Farag I.F."/>
            <person name="Doudna J."/>
            <person name="Cate J.H.D."/>
            <person name="Banfield J.F."/>
        </authorList>
    </citation>
    <scope>NUCLEOTIDE SEQUENCE</scope>
    <source>
        <strain evidence="1">NC_groundwater_1813_Pr3_B-0.1um_71_17</strain>
    </source>
</reference>
<dbReference type="Proteomes" id="UP000696931">
    <property type="component" value="Unassembled WGS sequence"/>
</dbReference>
<dbReference type="InterPro" id="IPR012902">
    <property type="entry name" value="N_methyl_site"/>
</dbReference>
<name>A0A933S9J3_UNCEI</name>
<dbReference type="NCBIfam" id="TIGR02532">
    <property type="entry name" value="IV_pilin_GFxxxE"/>
    <property type="match status" value="1"/>
</dbReference>
<dbReference type="SUPFAM" id="SSF54523">
    <property type="entry name" value="Pili subunits"/>
    <property type="match status" value="1"/>
</dbReference>